<accession>A0ABS9Z3Z5</accession>
<dbReference type="Proteomes" id="UP001139104">
    <property type="component" value="Unassembled WGS sequence"/>
</dbReference>
<dbReference type="EMBL" id="JAIVFP010000001">
    <property type="protein sequence ID" value="MCI4682393.1"/>
    <property type="molecule type" value="Genomic_DNA"/>
</dbReference>
<dbReference type="InterPro" id="IPR036390">
    <property type="entry name" value="WH_DNA-bd_sf"/>
</dbReference>
<keyword evidence="2" id="KW-1185">Reference proteome</keyword>
<gene>
    <name evidence="1" type="ORF">K2U94_06415</name>
</gene>
<proteinExistence type="predicted"/>
<dbReference type="RefSeq" id="WP_243066409.1">
    <property type="nucleotide sequence ID" value="NZ_JAIVFK010000046.1"/>
</dbReference>
<dbReference type="SUPFAM" id="SSF46785">
    <property type="entry name" value="Winged helix' DNA-binding domain"/>
    <property type="match status" value="1"/>
</dbReference>
<reference evidence="1" key="1">
    <citation type="journal article" date="2022" name="ISME J.">
        <title>Identification of active gaseous-alkane degraders at natural gas seeps.</title>
        <authorList>
            <person name="Farhan Ul Haque M."/>
            <person name="Hernandez M."/>
            <person name="Crombie A.T."/>
            <person name="Murrell J.C."/>
        </authorList>
    </citation>
    <scope>NUCLEOTIDE SEQUENCE</scope>
    <source>
        <strain evidence="1">PC2</strain>
    </source>
</reference>
<evidence type="ECO:0000313" key="2">
    <source>
        <dbReference type="Proteomes" id="UP001139104"/>
    </source>
</evidence>
<protein>
    <recommendedName>
        <fullName evidence="3">HTH crp-type domain-containing protein</fullName>
    </recommendedName>
</protein>
<evidence type="ECO:0000313" key="1">
    <source>
        <dbReference type="EMBL" id="MCI4682393.1"/>
    </source>
</evidence>
<comment type="caution">
    <text evidence="1">The sequence shown here is derived from an EMBL/GenBank/DDBJ whole genome shotgun (WGS) entry which is preliminary data.</text>
</comment>
<name>A0ABS9Z3Z5_9HYPH</name>
<dbReference type="InterPro" id="IPR036388">
    <property type="entry name" value="WH-like_DNA-bd_sf"/>
</dbReference>
<organism evidence="1 2">
    <name type="scientific">Candidatus Rhodoblastus alkanivorans</name>
    <dbReference type="NCBI Taxonomy" id="2954117"/>
    <lineage>
        <taxon>Bacteria</taxon>
        <taxon>Pseudomonadati</taxon>
        <taxon>Pseudomonadota</taxon>
        <taxon>Alphaproteobacteria</taxon>
        <taxon>Hyphomicrobiales</taxon>
        <taxon>Rhodoblastaceae</taxon>
        <taxon>Rhodoblastus</taxon>
    </lineage>
</organism>
<dbReference type="Gene3D" id="1.10.10.10">
    <property type="entry name" value="Winged helix-like DNA-binding domain superfamily/Winged helix DNA-binding domain"/>
    <property type="match status" value="1"/>
</dbReference>
<evidence type="ECO:0008006" key="3">
    <source>
        <dbReference type="Google" id="ProtNLM"/>
    </source>
</evidence>
<sequence>MSQSSAQAMTSTTPCEIGALSQCTGRVLRAFGLARVADHMTSDEVLIFLALGHLGLTANSRGVVIRPVTCLDLAEMLHIPKETVRRKVARLADMQLAEATTRGVLIKNQDEWRRLAEAIAGQAPY</sequence>